<dbReference type="CDD" id="cd05403">
    <property type="entry name" value="NT_KNTase_like"/>
    <property type="match status" value="1"/>
</dbReference>
<gene>
    <name evidence="2" type="ORF">BZG00_10415</name>
</gene>
<evidence type="ECO:0000259" key="1">
    <source>
        <dbReference type="Pfam" id="PF18765"/>
    </source>
</evidence>
<evidence type="ECO:0000313" key="3">
    <source>
        <dbReference type="Proteomes" id="UP000189021"/>
    </source>
</evidence>
<dbReference type="Proteomes" id="UP000189021">
    <property type="component" value="Unassembled WGS sequence"/>
</dbReference>
<protein>
    <recommendedName>
        <fullName evidence="1">Polymerase beta nucleotidyltransferase domain-containing protein</fullName>
    </recommendedName>
</protein>
<dbReference type="SUPFAM" id="SSF81301">
    <property type="entry name" value="Nucleotidyltransferase"/>
    <property type="match status" value="1"/>
</dbReference>
<keyword evidence="3" id="KW-1185">Reference proteome</keyword>
<organism evidence="2 3">
    <name type="scientific">Salinivibrio kushneri</name>
    <dbReference type="NCBI Taxonomy" id="1908198"/>
    <lineage>
        <taxon>Bacteria</taxon>
        <taxon>Pseudomonadati</taxon>
        <taxon>Pseudomonadota</taxon>
        <taxon>Gammaproteobacteria</taxon>
        <taxon>Vibrionales</taxon>
        <taxon>Vibrionaceae</taxon>
        <taxon>Salinivibrio</taxon>
    </lineage>
</organism>
<name>A0AB36JUQ4_9GAMM</name>
<sequence length="98" mass="11211">MEIGLKPHQFQLLQDMVFSHPGVQHAWIFGSRATGTFRDNSDIDIMLEGNTLTFNDVAIIQDKLEQSTLPYTVDIVLKHQTQSSELITRIREEAKQVK</sequence>
<evidence type="ECO:0000313" key="2">
    <source>
        <dbReference type="EMBL" id="OOE39363.1"/>
    </source>
</evidence>
<reference evidence="2 3" key="1">
    <citation type="journal article" date="2017" name="Genome Announc.">
        <title>Draft Genome Sequences of Salinivibrio proteolyticus, Salinivibrio sharmensis, Salinivibrio siamensis, Salinivibrio costicola subsp. alcaliphilus, Salinivibrio costicola subsp. vallismortis, and 29 New Isolates Belonging to the Genus Salinivibrio.</title>
        <authorList>
            <person name="Lopez-Hermoso C."/>
            <person name="de la Haba R.R."/>
            <person name="Sanchez-Porro C."/>
            <person name="Bayliss S.C."/>
            <person name="Feil E.J."/>
            <person name="Ventosa A."/>
        </authorList>
    </citation>
    <scope>NUCLEOTIDE SEQUENCE [LARGE SCALE GENOMIC DNA]</scope>
    <source>
        <strain evidence="2 3">AL184</strain>
    </source>
</reference>
<accession>A0AB36JUQ4</accession>
<dbReference type="AlphaFoldDB" id="A0AB36JUQ4"/>
<feature type="domain" description="Polymerase beta nucleotidyltransferase" evidence="1">
    <location>
        <begin position="15"/>
        <end position="96"/>
    </location>
</feature>
<dbReference type="Pfam" id="PF18765">
    <property type="entry name" value="Polbeta"/>
    <property type="match status" value="1"/>
</dbReference>
<dbReference type="EMBL" id="MUEK01000009">
    <property type="protein sequence ID" value="OOE39363.1"/>
    <property type="molecule type" value="Genomic_DNA"/>
</dbReference>
<dbReference type="Gene3D" id="3.30.460.10">
    <property type="entry name" value="Beta Polymerase, domain 2"/>
    <property type="match status" value="1"/>
</dbReference>
<proteinExistence type="predicted"/>
<comment type="caution">
    <text evidence="2">The sequence shown here is derived from an EMBL/GenBank/DDBJ whole genome shotgun (WGS) entry which is preliminary data.</text>
</comment>
<dbReference type="InterPro" id="IPR041633">
    <property type="entry name" value="Polbeta"/>
</dbReference>
<dbReference type="InterPro" id="IPR043519">
    <property type="entry name" value="NT_sf"/>
</dbReference>